<protein>
    <submittedName>
        <fullName evidence="4">CHAP domain-containing protein</fullName>
    </submittedName>
</protein>
<evidence type="ECO:0000313" key="5">
    <source>
        <dbReference type="Proteomes" id="UP000309133"/>
    </source>
</evidence>
<comment type="caution">
    <text evidence="4">The sequence shown here is derived from an EMBL/GenBank/DDBJ whole genome shotgun (WGS) entry which is preliminary data.</text>
</comment>
<dbReference type="InterPro" id="IPR038765">
    <property type="entry name" value="Papain-like_cys_pep_sf"/>
</dbReference>
<keyword evidence="2" id="KW-0732">Signal</keyword>
<gene>
    <name evidence="4" type="ORF">E6C64_11700</name>
</gene>
<feature type="region of interest" description="Disordered" evidence="1">
    <location>
        <begin position="42"/>
        <end position="87"/>
    </location>
</feature>
<dbReference type="SUPFAM" id="SSF54001">
    <property type="entry name" value="Cysteine proteinases"/>
    <property type="match status" value="1"/>
</dbReference>
<sequence>MRFRPTSRAPFRATPALAASTIAGLLVVAALTGCAVRDSASETDTAATAAPRSVPTATAAAKEAADAAAPETSASEGTAETDVTSLGTEPLPSAVAAQVSYALAYWSDYNDSFGVVTDNDCVNFTSQSLLQRGWVQDDTWYYDADNVYSSSAAWVSSTAFRDYLETRSDTVALDDSQRDQVAVGDIVQFDWDNSGDRDHTGIVTKVETTDTGVKISFAGHTTDSDYRSVDDAITIDHPGGTAYYFHITS</sequence>
<evidence type="ECO:0000313" key="4">
    <source>
        <dbReference type="EMBL" id="THG29371.1"/>
    </source>
</evidence>
<dbReference type="RefSeq" id="WP_136427701.1">
    <property type="nucleotide sequence ID" value="NZ_SSSM01000005.1"/>
</dbReference>
<dbReference type="Proteomes" id="UP000309133">
    <property type="component" value="Unassembled WGS sequence"/>
</dbReference>
<dbReference type="OrthoDB" id="4981342at2"/>
<feature type="domain" description="Putative amidase" evidence="3">
    <location>
        <begin position="97"/>
        <end position="232"/>
    </location>
</feature>
<dbReference type="PROSITE" id="PS51257">
    <property type="entry name" value="PROKAR_LIPOPROTEIN"/>
    <property type="match status" value="1"/>
</dbReference>
<keyword evidence="5" id="KW-1185">Reference proteome</keyword>
<proteinExistence type="predicted"/>
<reference evidence="4 5" key="1">
    <citation type="submission" date="2019-04" db="EMBL/GenBank/DDBJ databases">
        <authorList>
            <person name="Jiang L."/>
        </authorList>
    </citation>
    <scope>NUCLEOTIDE SEQUENCE [LARGE SCALE GENOMIC DNA]</scope>
    <source>
        <strain evidence="4 5">YIM 131853</strain>
    </source>
</reference>
<evidence type="ECO:0000256" key="2">
    <source>
        <dbReference type="SAM" id="SignalP"/>
    </source>
</evidence>
<dbReference type="InterPro" id="IPR024301">
    <property type="entry name" value="Amidase_6"/>
</dbReference>
<dbReference type="Pfam" id="PF12671">
    <property type="entry name" value="Amidase_6"/>
    <property type="match status" value="1"/>
</dbReference>
<name>A0A4S4FGX2_9MICO</name>
<dbReference type="PANTHER" id="PTHR40032">
    <property type="entry name" value="EXPORTED PROTEIN-RELATED"/>
    <property type="match status" value="1"/>
</dbReference>
<organism evidence="4 5">
    <name type="scientific">Naasia lichenicola</name>
    <dbReference type="NCBI Taxonomy" id="2565933"/>
    <lineage>
        <taxon>Bacteria</taxon>
        <taxon>Bacillati</taxon>
        <taxon>Actinomycetota</taxon>
        <taxon>Actinomycetes</taxon>
        <taxon>Micrococcales</taxon>
        <taxon>Microbacteriaceae</taxon>
        <taxon>Naasia</taxon>
    </lineage>
</organism>
<dbReference type="AlphaFoldDB" id="A0A4S4FGX2"/>
<evidence type="ECO:0000256" key="1">
    <source>
        <dbReference type="SAM" id="MobiDB-lite"/>
    </source>
</evidence>
<evidence type="ECO:0000259" key="3">
    <source>
        <dbReference type="Pfam" id="PF12671"/>
    </source>
</evidence>
<feature type="compositionally biased region" description="Low complexity" evidence="1">
    <location>
        <begin position="42"/>
        <end position="76"/>
    </location>
</feature>
<dbReference type="PANTHER" id="PTHR40032:SF1">
    <property type="entry name" value="EXPORTED PROTEIN"/>
    <property type="match status" value="1"/>
</dbReference>
<accession>A0A4S4FGX2</accession>
<feature type="chain" id="PRO_5020636524" evidence="2">
    <location>
        <begin position="19"/>
        <end position="249"/>
    </location>
</feature>
<dbReference type="EMBL" id="SSSM01000005">
    <property type="protein sequence ID" value="THG29371.1"/>
    <property type="molecule type" value="Genomic_DNA"/>
</dbReference>
<feature type="signal peptide" evidence="2">
    <location>
        <begin position="1"/>
        <end position="18"/>
    </location>
</feature>